<dbReference type="SUPFAM" id="SSF55729">
    <property type="entry name" value="Acyl-CoA N-acyltransferases (Nat)"/>
    <property type="match status" value="1"/>
</dbReference>
<evidence type="ECO:0000313" key="6">
    <source>
        <dbReference type="Proteomes" id="UP001501295"/>
    </source>
</evidence>
<comment type="caution">
    <text evidence="5">The sequence shown here is derived from an EMBL/GenBank/DDBJ whole genome shotgun (WGS) entry which is preliminary data.</text>
</comment>
<keyword evidence="6" id="KW-1185">Reference proteome</keyword>
<evidence type="ECO:0000256" key="3">
    <source>
        <dbReference type="SAM" id="MobiDB-lite"/>
    </source>
</evidence>
<feature type="domain" description="N-acetyltransferase" evidence="4">
    <location>
        <begin position="11"/>
        <end position="178"/>
    </location>
</feature>
<feature type="compositionally biased region" description="Polar residues" evidence="3">
    <location>
        <begin position="1"/>
        <end position="10"/>
    </location>
</feature>
<reference evidence="6" key="1">
    <citation type="journal article" date="2019" name="Int. J. Syst. Evol. Microbiol.">
        <title>The Global Catalogue of Microorganisms (GCM) 10K type strain sequencing project: providing services to taxonomists for standard genome sequencing and annotation.</title>
        <authorList>
            <consortium name="The Broad Institute Genomics Platform"/>
            <consortium name="The Broad Institute Genome Sequencing Center for Infectious Disease"/>
            <person name="Wu L."/>
            <person name="Ma J."/>
        </authorList>
    </citation>
    <scope>NUCLEOTIDE SEQUENCE [LARGE SCALE GENOMIC DNA]</scope>
    <source>
        <strain evidence="6">JCM 18956</strain>
    </source>
</reference>
<name>A0ABP8W2J0_9MICO</name>
<feature type="region of interest" description="Disordered" evidence="3">
    <location>
        <begin position="1"/>
        <end position="36"/>
    </location>
</feature>
<dbReference type="Gene3D" id="3.40.630.30">
    <property type="match status" value="1"/>
</dbReference>
<dbReference type="Pfam" id="PF00583">
    <property type="entry name" value="Acetyltransf_1"/>
    <property type="match status" value="1"/>
</dbReference>
<dbReference type="PROSITE" id="PS51186">
    <property type="entry name" value="GNAT"/>
    <property type="match status" value="1"/>
</dbReference>
<evidence type="ECO:0000259" key="4">
    <source>
        <dbReference type="PROSITE" id="PS51186"/>
    </source>
</evidence>
<evidence type="ECO:0000256" key="2">
    <source>
        <dbReference type="ARBA" id="ARBA00023315"/>
    </source>
</evidence>
<keyword evidence="1" id="KW-0808">Transferase</keyword>
<dbReference type="InterPro" id="IPR016181">
    <property type="entry name" value="Acyl_CoA_acyltransferase"/>
</dbReference>
<dbReference type="PANTHER" id="PTHR43877">
    <property type="entry name" value="AMINOALKYLPHOSPHONATE N-ACETYLTRANSFERASE-RELATED-RELATED"/>
    <property type="match status" value="1"/>
</dbReference>
<dbReference type="InterPro" id="IPR050832">
    <property type="entry name" value="Bact_Acetyltransf"/>
</dbReference>
<dbReference type="InterPro" id="IPR000182">
    <property type="entry name" value="GNAT_dom"/>
</dbReference>
<keyword evidence="2" id="KW-0012">Acyltransferase</keyword>
<protein>
    <submittedName>
        <fullName evidence="5">GNAT family N-acetyltransferase</fullName>
    </submittedName>
</protein>
<sequence length="178" mass="19361">MQNVPVTNSAPPVADVKTPTEPHSIQIDRLPWGDPTGAQLRCEQRAELAIRYGVDDPEPGVKPTADDIAVFLVASIDGKAIACGALRKLDGEAAEAGDAEIKRMFVRSPKRGSGAATAVIRALEDEARSRGWMRLVLETGTAQPDAIRFYEREGYERIENFGHYRGHATSLCFGRTLA</sequence>
<dbReference type="CDD" id="cd04301">
    <property type="entry name" value="NAT_SF"/>
    <property type="match status" value="1"/>
</dbReference>
<dbReference type="Proteomes" id="UP001501295">
    <property type="component" value="Unassembled WGS sequence"/>
</dbReference>
<organism evidence="5 6">
    <name type="scientific">Frondihabitans cladoniiphilus</name>
    <dbReference type="NCBI Taxonomy" id="715785"/>
    <lineage>
        <taxon>Bacteria</taxon>
        <taxon>Bacillati</taxon>
        <taxon>Actinomycetota</taxon>
        <taxon>Actinomycetes</taxon>
        <taxon>Micrococcales</taxon>
        <taxon>Microbacteriaceae</taxon>
        <taxon>Frondihabitans</taxon>
    </lineage>
</organism>
<accession>A0ABP8W2J0</accession>
<evidence type="ECO:0000313" key="5">
    <source>
        <dbReference type="EMBL" id="GAA4679104.1"/>
    </source>
</evidence>
<dbReference type="PANTHER" id="PTHR43877:SF2">
    <property type="entry name" value="AMINOALKYLPHOSPHONATE N-ACETYLTRANSFERASE-RELATED"/>
    <property type="match status" value="1"/>
</dbReference>
<gene>
    <name evidence="5" type="ORF">GCM10025780_25140</name>
</gene>
<dbReference type="EMBL" id="BAABLM010000005">
    <property type="protein sequence ID" value="GAA4679104.1"/>
    <property type="molecule type" value="Genomic_DNA"/>
</dbReference>
<evidence type="ECO:0000256" key="1">
    <source>
        <dbReference type="ARBA" id="ARBA00022679"/>
    </source>
</evidence>
<proteinExistence type="predicted"/>